<dbReference type="SUPFAM" id="SSF55874">
    <property type="entry name" value="ATPase domain of HSP90 chaperone/DNA topoisomerase II/histidine kinase"/>
    <property type="match status" value="1"/>
</dbReference>
<evidence type="ECO:0000256" key="2">
    <source>
        <dbReference type="ARBA" id="ARBA00012438"/>
    </source>
</evidence>
<keyword evidence="10" id="KW-0812">Transmembrane</keyword>
<reference evidence="12 13" key="1">
    <citation type="submission" date="2020-02" db="EMBL/GenBank/DDBJ databases">
        <authorList>
            <person name="Chen W.-M."/>
        </authorList>
    </citation>
    <scope>NUCLEOTIDE SEQUENCE [LARGE SCALE GENOMIC DNA]</scope>
    <source>
        <strain evidence="12 13">TWA-26</strain>
    </source>
</reference>
<dbReference type="InterPro" id="IPR005467">
    <property type="entry name" value="His_kinase_dom"/>
</dbReference>
<dbReference type="Pfam" id="PF07730">
    <property type="entry name" value="HisKA_3"/>
    <property type="match status" value="1"/>
</dbReference>
<dbReference type="CDD" id="cd16917">
    <property type="entry name" value="HATPase_UhpB-NarQ-NarX-like"/>
    <property type="match status" value="1"/>
</dbReference>
<dbReference type="Proteomes" id="UP000761423">
    <property type="component" value="Unassembled WGS sequence"/>
</dbReference>
<accession>A0ABX0I8J3</accession>
<dbReference type="SUPFAM" id="SSF48452">
    <property type="entry name" value="TPR-like"/>
    <property type="match status" value="2"/>
</dbReference>
<dbReference type="Gene3D" id="1.25.40.10">
    <property type="entry name" value="Tetratricopeptide repeat domain"/>
    <property type="match status" value="1"/>
</dbReference>
<dbReference type="Gene3D" id="3.30.565.10">
    <property type="entry name" value="Histidine kinase-like ATPase, C-terminal domain"/>
    <property type="match status" value="1"/>
</dbReference>
<feature type="transmembrane region" description="Helical" evidence="10">
    <location>
        <begin position="414"/>
        <end position="434"/>
    </location>
</feature>
<comment type="catalytic activity">
    <reaction evidence="1">
        <text>ATP + protein L-histidine = ADP + protein N-phospho-L-histidine.</text>
        <dbReference type="EC" id="2.7.13.3"/>
    </reaction>
</comment>
<name>A0ABX0I8J3_9FLAO</name>
<evidence type="ECO:0000313" key="12">
    <source>
        <dbReference type="EMBL" id="NHM03504.1"/>
    </source>
</evidence>
<dbReference type="InterPro" id="IPR011990">
    <property type="entry name" value="TPR-like_helical_dom_sf"/>
</dbReference>
<evidence type="ECO:0000256" key="7">
    <source>
        <dbReference type="ARBA" id="ARBA00022840"/>
    </source>
</evidence>
<dbReference type="PROSITE" id="PS51257">
    <property type="entry name" value="PROKAR_LIPOPROTEIN"/>
    <property type="match status" value="1"/>
</dbReference>
<dbReference type="PANTHER" id="PTHR24421">
    <property type="entry name" value="NITRATE/NITRITE SENSOR PROTEIN NARX-RELATED"/>
    <property type="match status" value="1"/>
</dbReference>
<dbReference type="SMART" id="SM00387">
    <property type="entry name" value="HATPase_c"/>
    <property type="match status" value="1"/>
</dbReference>
<keyword evidence="10" id="KW-1133">Transmembrane helix</keyword>
<evidence type="ECO:0000256" key="6">
    <source>
        <dbReference type="ARBA" id="ARBA00022777"/>
    </source>
</evidence>
<feature type="domain" description="Histidine kinase" evidence="11">
    <location>
        <begin position="583"/>
        <end position="668"/>
    </location>
</feature>
<keyword evidence="6" id="KW-0418">Kinase</keyword>
<comment type="caution">
    <text evidence="12">The sequence shown here is derived from an EMBL/GenBank/DDBJ whole genome shotgun (WGS) entry which is preliminary data.</text>
</comment>
<dbReference type="PROSITE" id="PS50005">
    <property type="entry name" value="TPR"/>
    <property type="match status" value="2"/>
</dbReference>
<evidence type="ECO:0000313" key="13">
    <source>
        <dbReference type="Proteomes" id="UP000761423"/>
    </source>
</evidence>
<proteinExistence type="predicted"/>
<keyword evidence="13" id="KW-1185">Reference proteome</keyword>
<sequence>MKQVAFLFSLFILFGCNSNENKPVIQKKLDKYFDYGSNTSLDREVRLIYIDSAKNLIQKTQTRDSILIKNYFKVANRYFGILEYEKYKLVTDEILKISESKKDTLNLAKAEYYLGDYYFSTSRNDSAYYYYLAAEKKYEKLIDKINLANTKLHKAYILSYEKDFIESETETIEVLNIAKELNDQELIYECYVNLGKVLTGLGNYEKALEYHQKSLLQINNVNEEAYKPIFQAQTFNNIGFVYLNLKKYKEASQIFAEGLKINNLKEIQPVFYASLLDNFAYSRFKISNKEGLNDFKLALEVSDKIEDVYSRINTRIHLTEYYLSKKDTTTALHYNEEANRLAKASKFNKEVLTTLEFYTKLKPKEGLFYAKEYIKLNDSLQRQERATRNKLARIEFETDEIIVEKEAISNQRKIILFSSLLIIFFGVLLYIILFQRSKQKELLFNQEQQKSNEEIYTLMLDKQEELDEARKAEKTRISQELHDGIMNRLTSTRLNLFVLTRKRDDETIQKCIEHINAIQDIEKEVRAIAHELNNEAFLTKGNFKTLLEELMHNQKQTYETECDCEMTQDDEIENVNAVVKMHVYRIIQEALNNINKYAKATKITLRLEVENHNLKLLIVDDGIGFNVKKAKNGIGLKNMYSRTQAINGKLEIFSEKNEGTTIKLKVKL</sequence>
<gene>
    <name evidence="12" type="ORF">G4L40_02165</name>
</gene>
<dbReference type="InterPro" id="IPR036890">
    <property type="entry name" value="HATPase_C_sf"/>
</dbReference>
<evidence type="ECO:0000256" key="3">
    <source>
        <dbReference type="ARBA" id="ARBA00022553"/>
    </source>
</evidence>
<dbReference type="EMBL" id="JAAJBV010000001">
    <property type="protein sequence ID" value="NHM03504.1"/>
    <property type="molecule type" value="Genomic_DNA"/>
</dbReference>
<organism evidence="12 13">
    <name type="scientific">Flavobacterium celericrescens</name>
    <dbReference type="NCBI Taxonomy" id="2709780"/>
    <lineage>
        <taxon>Bacteria</taxon>
        <taxon>Pseudomonadati</taxon>
        <taxon>Bacteroidota</taxon>
        <taxon>Flavobacteriia</taxon>
        <taxon>Flavobacteriales</taxon>
        <taxon>Flavobacteriaceae</taxon>
        <taxon>Flavobacterium</taxon>
    </lineage>
</organism>
<dbReference type="PROSITE" id="PS50109">
    <property type="entry name" value="HIS_KIN"/>
    <property type="match status" value="1"/>
</dbReference>
<keyword evidence="3" id="KW-0597">Phosphoprotein</keyword>
<dbReference type="InterPro" id="IPR003594">
    <property type="entry name" value="HATPase_dom"/>
</dbReference>
<evidence type="ECO:0000259" key="11">
    <source>
        <dbReference type="PROSITE" id="PS50109"/>
    </source>
</evidence>
<evidence type="ECO:0000256" key="1">
    <source>
        <dbReference type="ARBA" id="ARBA00000085"/>
    </source>
</evidence>
<keyword evidence="7" id="KW-0067">ATP-binding</keyword>
<dbReference type="RefSeq" id="WP_166235508.1">
    <property type="nucleotide sequence ID" value="NZ_JAAJBV010000001.1"/>
</dbReference>
<keyword evidence="4" id="KW-0808">Transferase</keyword>
<dbReference type="InterPro" id="IPR019734">
    <property type="entry name" value="TPR_rpt"/>
</dbReference>
<evidence type="ECO:0000256" key="4">
    <source>
        <dbReference type="ARBA" id="ARBA00022679"/>
    </source>
</evidence>
<evidence type="ECO:0000256" key="9">
    <source>
        <dbReference type="PROSITE-ProRule" id="PRU00339"/>
    </source>
</evidence>
<feature type="repeat" description="TPR" evidence="9">
    <location>
        <begin position="232"/>
        <end position="265"/>
    </location>
</feature>
<evidence type="ECO:0000256" key="5">
    <source>
        <dbReference type="ARBA" id="ARBA00022741"/>
    </source>
</evidence>
<evidence type="ECO:0000256" key="10">
    <source>
        <dbReference type="SAM" id="Phobius"/>
    </source>
</evidence>
<dbReference type="EC" id="2.7.13.3" evidence="2"/>
<dbReference type="InterPro" id="IPR050482">
    <property type="entry name" value="Sensor_HK_TwoCompSys"/>
</dbReference>
<dbReference type="Gene3D" id="1.20.5.1930">
    <property type="match status" value="1"/>
</dbReference>
<evidence type="ECO:0000256" key="8">
    <source>
        <dbReference type="ARBA" id="ARBA00023012"/>
    </source>
</evidence>
<protein>
    <recommendedName>
        <fullName evidence="2">histidine kinase</fullName>
        <ecNumber evidence="2">2.7.13.3</ecNumber>
    </recommendedName>
</protein>
<keyword evidence="9" id="KW-0802">TPR repeat</keyword>
<keyword evidence="10" id="KW-0472">Membrane</keyword>
<dbReference type="Pfam" id="PF13424">
    <property type="entry name" value="TPR_12"/>
    <property type="match status" value="1"/>
</dbReference>
<dbReference type="Pfam" id="PF13374">
    <property type="entry name" value="TPR_10"/>
    <property type="match status" value="1"/>
</dbReference>
<dbReference type="InterPro" id="IPR011712">
    <property type="entry name" value="Sig_transdc_His_kin_sub3_dim/P"/>
</dbReference>
<feature type="repeat" description="TPR" evidence="9">
    <location>
        <begin position="188"/>
        <end position="221"/>
    </location>
</feature>
<keyword evidence="5" id="KW-0547">Nucleotide-binding</keyword>
<dbReference type="Pfam" id="PF02518">
    <property type="entry name" value="HATPase_c"/>
    <property type="match status" value="1"/>
</dbReference>
<keyword evidence="8" id="KW-0902">Two-component regulatory system</keyword>
<dbReference type="PANTHER" id="PTHR24421:SF10">
    <property type="entry name" value="NITRATE_NITRITE SENSOR PROTEIN NARQ"/>
    <property type="match status" value="1"/>
</dbReference>
<dbReference type="SMART" id="SM00028">
    <property type="entry name" value="TPR"/>
    <property type="match status" value="3"/>
</dbReference>